<dbReference type="EMBL" id="LXQA010003497">
    <property type="protein sequence ID" value="MCH82307.1"/>
    <property type="molecule type" value="Genomic_DNA"/>
</dbReference>
<evidence type="ECO:0000313" key="2">
    <source>
        <dbReference type="EMBL" id="MCH82307.1"/>
    </source>
</evidence>
<feature type="transmembrane region" description="Helical" evidence="1">
    <location>
        <begin position="59"/>
        <end position="92"/>
    </location>
</feature>
<gene>
    <name evidence="2" type="ORF">A2U01_0003109</name>
</gene>
<evidence type="ECO:0008006" key="4">
    <source>
        <dbReference type="Google" id="ProtNLM"/>
    </source>
</evidence>
<proteinExistence type="predicted"/>
<protein>
    <recommendedName>
        <fullName evidence="4">Transmembrane protein</fullName>
    </recommendedName>
</protein>
<keyword evidence="1" id="KW-0472">Membrane</keyword>
<comment type="caution">
    <text evidence="2">The sequence shown here is derived from an EMBL/GenBank/DDBJ whole genome shotgun (WGS) entry which is preliminary data.</text>
</comment>
<evidence type="ECO:0000256" key="1">
    <source>
        <dbReference type="SAM" id="Phobius"/>
    </source>
</evidence>
<keyword evidence="1" id="KW-1133">Transmembrane helix</keyword>
<evidence type="ECO:0000313" key="3">
    <source>
        <dbReference type="Proteomes" id="UP000265520"/>
    </source>
</evidence>
<reference evidence="2 3" key="1">
    <citation type="journal article" date="2018" name="Front. Plant Sci.">
        <title>Red Clover (Trifolium pratense) and Zigzag Clover (T. medium) - A Picture of Genomic Similarities and Differences.</title>
        <authorList>
            <person name="Dluhosova J."/>
            <person name="Istvanek J."/>
            <person name="Nedelnik J."/>
            <person name="Repkova J."/>
        </authorList>
    </citation>
    <scope>NUCLEOTIDE SEQUENCE [LARGE SCALE GENOMIC DNA]</scope>
    <source>
        <strain evidence="3">cv. 10/8</strain>
        <tissue evidence="2">Leaf</tissue>
    </source>
</reference>
<keyword evidence="1" id="KW-0812">Transmembrane</keyword>
<dbReference type="AlphaFoldDB" id="A0A392M4H7"/>
<organism evidence="2 3">
    <name type="scientific">Trifolium medium</name>
    <dbReference type="NCBI Taxonomy" id="97028"/>
    <lineage>
        <taxon>Eukaryota</taxon>
        <taxon>Viridiplantae</taxon>
        <taxon>Streptophyta</taxon>
        <taxon>Embryophyta</taxon>
        <taxon>Tracheophyta</taxon>
        <taxon>Spermatophyta</taxon>
        <taxon>Magnoliopsida</taxon>
        <taxon>eudicotyledons</taxon>
        <taxon>Gunneridae</taxon>
        <taxon>Pentapetalae</taxon>
        <taxon>rosids</taxon>
        <taxon>fabids</taxon>
        <taxon>Fabales</taxon>
        <taxon>Fabaceae</taxon>
        <taxon>Papilionoideae</taxon>
        <taxon>50 kb inversion clade</taxon>
        <taxon>NPAAA clade</taxon>
        <taxon>Hologalegina</taxon>
        <taxon>IRL clade</taxon>
        <taxon>Trifolieae</taxon>
        <taxon>Trifolium</taxon>
    </lineage>
</organism>
<feature type="transmembrane region" description="Helical" evidence="1">
    <location>
        <begin position="27"/>
        <end position="47"/>
    </location>
</feature>
<sequence>MAAPPSHSSGVGQNPSPSNGRHIFRCMFPPLPSLLFVVGLGHGWCWWFQKVFWPIECGAGFWSFVFSIFFACSVSATAASLTAMVGGSLWWFWAIGFSNVLDSSSIWVQSRLFLVTYDRVGALVLLFSVVPCLLRSAGLKASGLPPLLLRIRIRFSPCDCVRTIMLERDILPAALFRGWLARRSSSVLVIDLFAKA</sequence>
<accession>A0A392M4H7</accession>
<name>A0A392M4H7_9FABA</name>
<dbReference type="Proteomes" id="UP000265520">
    <property type="component" value="Unassembled WGS sequence"/>
</dbReference>
<feature type="transmembrane region" description="Helical" evidence="1">
    <location>
        <begin position="112"/>
        <end position="134"/>
    </location>
</feature>
<keyword evidence="3" id="KW-1185">Reference proteome</keyword>